<dbReference type="SMART" id="SM00409">
    <property type="entry name" value="IG"/>
    <property type="match status" value="1"/>
</dbReference>
<dbReference type="GO" id="GO:0007166">
    <property type="term" value="P:cell surface receptor signaling pathway"/>
    <property type="evidence" value="ECO:0007669"/>
    <property type="project" value="TreeGrafter"/>
</dbReference>
<dbReference type="Gene3D" id="2.60.40.10">
    <property type="entry name" value="Immunoglobulins"/>
    <property type="match status" value="1"/>
</dbReference>
<protein>
    <submittedName>
        <fullName evidence="4">TVB4 protein</fullName>
    </submittedName>
</protein>
<dbReference type="InterPro" id="IPR036179">
    <property type="entry name" value="Ig-like_dom_sf"/>
</dbReference>
<dbReference type="InterPro" id="IPR013783">
    <property type="entry name" value="Ig-like_fold"/>
</dbReference>
<dbReference type="InterPro" id="IPR003599">
    <property type="entry name" value="Ig_sub"/>
</dbReference>
<dbReference type="PANTHER" id="PTHR23268:SF102">
    <property type="entry name" value="IMMUNOGLOBULIN V-SET DOMAIN-CONTAINING PROTEIN"/>
    <property type="match status" value="1"/>
</dbReference>
<proteinExistence type="predicted"/>
<feature type="non-terminal residue" evidence="4">
    <location>
        <position position="134"/>
    </location>
</feature>
<evidence type="ECO:0000256" key="2">
    <source>
        <dbReference type="ARBA" id="ARBA00022859"/>
    </source>
</evidence>
<evidence type="ECO:0000256" key="1">
    <source>
        <dbReference type="ARBA" id="ARBA00022729"/>
    </source>
</evidence>
<dbReference type="AlphaFoldDB" id="A0A8J7NEB9"/>
<evidence type="ECO:0000313" key="5">
    <source>
        <dbReference type="Proteomes" id="UP000736164"/>
    </source>
</evidence>
<dbReference type="GO" id="GO:0005886">
    <property type="term" value="C:plasma membrane"/>
    <property type="evidence" value="ECO:0007669"/>
    <property type="project" value="TreeGrafter"/>
</dbReference>
<keyword evidence="5" id="KW-1185">Reference proteome</keyword>
<accession>A0A8J7NEB9</accession>
<feature type="domain" description="Ig-like" evidence="3">
    <location>
        <begin position="28"/>
        <end position="117"/>
    </location>
</feature>
<comment type="caution">
    <text evidence="4">The sequence shown here is derived from an EMBL/GenBank/DDBJ whole genome shotgun (WGS) entry which is preliminary data.</text>
</comment>
<name>A0A8J7NEB9_ATRSP</name>
<feature type="non-terminal residue" evidence="4">
    <location>
        <position position="1"/>
    </location>
</feature>
<dbReference type="Pfam" id="PF07686">
    <property type="entry name" value="V-set"/>
    <property type="match status" value="1"/>
</dbReference>
<reference evidence="4" key="1">
    <citation type="journal article" date="2021" name="Cell">
        <title>Tracing the genetic footprints of vertebrate landing in non-teleost ray-finned fishes.</title>
        <authorList>
            <person name="Bi X."/>
            <person name="Wang K."/>
            <person name="Yang L."/>
            <person name="Pan H."/>
            <person name="Jiang H."/>
            <person name="Wei Q."/>
            <person name="Fang M."/>
            <person name="Yu H."/>
            <person name="Zhu C."/>
            <person name="Cai Y."/>
            <person name="He Y."/>
            <person name="Gan X."/>
            <person name="Zeng H."/>
            <person name="Yu D."/>
            <person name="Zhu Y."/>
            <person name="Jiang H."/>
            <person name="Qiu Q."/>
            <person name="Yang H."/>
            <person name="Zhang Y.E."/>
            <person name="Wang W."/>
            <person name="Zhu M."/>
            <person name="He S."/>
            <person name="Zhang G."/>
        </authorList>
    </citation>
    <scope>NUCLEOTIDE SEQUENCE</scope>
    <source>
        <strain evidence="4">Allg_001</strain>
    </source>
</reference>
<dbReference type="Proteomes" id="UP000736164">
    <property type="component" value="Unassembled WGS sequence"/>
</dbReference>
<dbReference type="GO" id="GO:0002376">
    <property type="term" value="P:immune system process"/>
    <property type="evidence" value="ECO:0007669"/>
    <property type="project" value="UniProtKB-KW"/>
</dbReference>
<evidence type="ECO:0000313" key="4">
    <source>
        <dbReference type="EMBL" id="MBN3311915.1"/>
    </source>
</evidence>
<dbReference type="EMBL" id="JAAWVO010003079">
    <property type="protein sequence ID" value="MBN3311915.1"/>
    <property type="molecule type" value="Genomic_DNA"/>
</dbReference>
<dbReference type="PANTHER" id="PTHR23268">
    <property type="entry name" value="T-CELL RECEPTOR BETA CHAIN"/>
    <property type="match status" value="1"/>
</dbReference>
<gene>
    <name evidence="4" type="primary">Tvb4_1</name>
    <name evidence="4" type="ORF">GTO95_0004603</name>
</gene>
<dbReference type="SUPFAM" id="SSF48726">
    <property type="entry name" value="Immunoglobulin"/>
    <property type="match status" value="1"/>
</dbReference>
<keyword evidence="2" id="KW-0391">Immunity</keyword>
<dbReference type="InterPro" id="IPR013106">
    <property type="entry name" value="Ig_V-set"/>
</dbReference>
<sequence>LICLVIVLAGHCEVNKVLQTPILWKKSGESAEMHCEHKLDITYTAMYWFRQRPGERTQLIVYSVVGGDPDFGEFRKEKYEVIKSEAQKGSFSVKNLEPGDTATYFCAAGKHSEAELLHSLSKTSPALPHFTAGM</sequence>
<keyword evidence="1" id="KW-0732">Signal</keyword>
<dbReference type="InterPro" id="IPR050413">
    <property type="entry name" value="TCR_beta_variable"/>
</dbReference>
<dbReference type="SMART" id="SM00406">
    <property type="entry name" value="IGv"/>
    <property type="match status" value="1"/>
</dbReference>
<organism evidence="4 5">
    <name type="scientific">Atractosteus spatula</name>
    <name type="common">Alligator gar</name>
    <name type="synonym">Lepisosteus spatula</name>
    <dbReference type="NCBI Taxonomy" id="7917"/>
    <lineage>
        <taxon>Eukaryota</taxon>
        <taxon>Metazoa</taxon>
        <taxon>Chordata</taxon>
        <taxon>Craniata</taxon>
        <taxon>Vertebrata</taxon>
        <taxon>Euteleostomi</taxon>
        <taxon>Actinopterygii</taxon>
        <taxon>Neopterygii</taxon>
        <taxon>Holostei</taxon>
        <taxon>Semionotiformes</taxon>
        <taxon>Lepisosteidae</taxon>
        <taxon>Atractosteus</taxon>
    </lineage>
</organism>
<dbReference type="InterPro" id="IPR007110">
    <property type="entry name" value="Ig-like_dom"/>
</dbReference>
<evidence type="ECO:0000259" key="3">
    <source>
        <dbReference type="PROSITE" id="PS50835"/>
    </source>
</evidence>
<dbReference type="PROSITE" id="PS50835">
    <property type="entry name" value="IG_LIKE"/>
    <property type="match status" value="1"/>
</dbReference>